<dbReference type="PANTHER" id="PTHR43099">
    <property type="entry name" value="UPF0053 PROTEIN YRKA"/>
    <property type="match status" value="1"/>
</dbReference>
<reference evidence="14 15" key="1">
    <citation type="submission" date="2012-10" db="EMBL/GenBank/DDBJ databases">
        <title>Genome sequencing of Tanticharoenia sakaeratensis NBRC 103193.</title>
        <authorList>
            <person name="Azuma Y."/>
            <person name="Hadano H."/>
            <person name="Hirakawa H."/>
            <person name="Matsushita K."/>
        </authorList>
    </citation>
    <scope>NUCLEOTIDE SEQUENCE [LARGE SCALE GENOMIC DNA]</scope>
    <source>
        <strain evidence="14 15">NBRC 103193</strain>
    </source>
</reference>
<dbReference type="Proteomes" id="UP000032679">
    <property type="component" value="Unassembled WGS sequence"/>
</dbReference>
<keyword evidence="6 10" id="KW-1133">Transmembrane helix</keyword>
<keyword evidence="8 10" id="KW-0472">Membrane</keyword>
<keyword evidence="15" id="KW-1185">Reference proteome</keyword>
<dbReference type="InterPro" id="IPR000644">
    <property type="entry name" value="CBS_dom"/>
</dbReference>
<dbReference type="SUPFAM" id="SSF56176">
    <property type="entry name" value="FAD-binding/transporter-associated domain-like"/>
    <property type="match status" value="1"/>
</dbReference>
<evidence type="ECO:0000256" key="2">
    <source>
        <dbReference type="ARBA" id="ARBA00006446"/>
    </source>
</evidence>
<dbReference type="InterPro" id="IPR036318">
    <property type="entry name" value="FAD-bd_PCMH-like_sf"/>
</dbReference>
<dbReference type="SMART" id="SM01091">
    <property type="entry name" value="CorC_HlyC"/>
    <property type="match status" value="1"/>
</dbReference>
<sequence length="430" mass="47095">MFVPIFIIVLLIALNGVFAMGELALISAKRPRLAALVKRRVKGAERALRLSDEPHAFLPTVQVGMTLVSILEGTFGGAQIEDTLTGAIRRVAVLRPIASELSIFLVVAAITYAMLVFGELVPKQIALRQPELIASRLSLLLVWLERIAKPVVLLLNVSSQLVLRLFGAGAHARAAVTEEELRAVLAEGAQAGVLETEERVMIERLLRLADRPVRAIMTPRNEVTWIDRHAPRDALIAVLRRSQHSRIVVCEGDLDNPVGVLLAKDVLDQLAAREDIAIEPVLREPVSVPDTISAQDMIERMRGLSLGIAFVLDEYGSFEGIVTASDVFEAIVGDEHAEPRAPEHAHSGGADEYMLDGFLPADEVRTMLDLPELPGMGSYHTLGGAILALLRRVPTTGDKVAFAGWLFEVVEMERRRVMRVRASRQVLAQN</sequence>
<dbReference type="Gene3D" id="3.30.465.10">
    <property type="match status" value="1"/>
</dbReference>
<name>A0A0D6MJ66_9PROT</name>
<dbReference type="EMBL" id="BALE01000010">
    <property type="protein sequence ID" value="GAN53500.1"/>
    <property type="molecule type" value="Genomic_DNA"/>
</dbReference>
<dbReference type="InterPro" id="IPR044751">
    <property type="entry name" value="Ion_transp-like_CBS"/>
</dbReference>
<feature type="domain" description="CBS" evidence="12">
    <location>
        <begin position="281"/>
        <end position="338"/>
    </location>
</feature>
<evidence type="ECO:0000256" key="9">
    <source>
        <dbReference type="PROSITE-ProRule" id="PRU00703"/>
    </source>
</evidence>
<dbReference type="RefSeq" id="WP_048847530.1">
    <property type="nucleotide sequence ID" value="NZ_BALE01000010.1"/>
</dbReference>
<evidence type="ECO:0000256" key="4">
    <source>
        <dbReference type="ARBA" id="ARBA00022692"/>
    </source>
</evidence>
<keyword evidence="3" id="KW-1003">Cell membrane</keyword>
<dbReference type="Pfam" id="PF01595">
    <property type="entry name" value="CNNM"/>
    <property type="match status" value="1"/>
</dbReference>
<evidence type="ECO:0000313" key="14">
    <source>
        <dbReference type="EMBL" id="GAN53500.1"/>
    </source>
</evidence>
<keyword evidence="7 9" id="KW-0129">CBS domain</keyword>
<dbReference type="InterPro" id="IPR002550">
    <property type="entry name" value="CNNM"/>
</dbReference>
<evidence type="ECO:0000256" key="10">
    <source>
        <dbReference type="PROSITE-ProRule" id="PRU01193"/>
    </source>
</evidence>
<organism evidence="14 15">
    <name type="scientific">Tanticharoenia sakaeratensis NBRC 103193</name>
    <dbReference type="NCBI Taxonomy" id="1231623"/>
    <lineage>
        <taxon>Bacteria</taxon>
        <taxon>Pseudomonadati</taxon>
        <taxon>Pseudomonadota</taxon>
        <taxon>Alphaproteobacteria</taxon>
        <taxon>Acetobacterales</taxon>
        <taxon>Acetobacteraceae</taxon>
        <taxon>Tanticharoenia</taxon>
    </lineage>
</organism>
<keyword evidence="4 10" id="KW-0812">Transmembrane</keyword>
<dbReference type="SUPFAM" id="SSF54631">
    <property type="entry name" value="CBS-domain pair"/>
    <property type="match status" value="1"/>
</dbReference>
<dbReference type="GO" id="GO:0050660">
    <property type="term" value="F:flavin adenine dinucleotide binding"/>
    <property type="evidence" value="ECO:0007669"/>
    <property type="project" value="InterPro"/>
</dbReference>
<keyword evidence="5" id="KW-0677">Repeat</keyword>
<comment type="subcellular location">
    <subcellularLocation>
        <location evidence="1">Cell membrane</location>
        <topology evidence="1">Multi-pass membrane protein</topology>
    </subcellularLocation>
</comment>
<evidence type="ECO:0000256" key="3">
    <source>
        <dbReference type="ARBA" id="ARBA00022475"/>
    </source>
</evidence>
<evidence type="ECO:0000256" key="11">
    <source>
        <dbReference type="SAM" id="Phobius"/>
    </source>
</evidence>
<dbReference type="SMART" id="SM00116">
    <property type="entry name" value="CBS"/>
    <property type="match status" value="2"/>
</dbReference>
<evidence type="ECO:0000256" key="8">
    <source>
        <dbReference type="ARBA" id="ARBA00023136"/>
    </source>
</evidence>
<gene>
    <name evidence="14" type="ORF">Tasa_010_047</name>
</gene>
<proteinExistence type="inferred from homology"/>
<dbReference type="AlphaFoldDB" id="A0A0D6MJ66"/>
<feature type="transmembrane region" description="Helical" evidence="11">
    <location>
        <begin position="101"/>
        <end position="121"/>
    </location>
</feature>
<dbReference type="InterPro" id="IPR051676">
    <property type="entry name" value="UPF0053_domain"/>
</dbReference>
<dbReference type="InterPro" id="IPR005170">
    <property type="entry name" value="Transptr-assoc_dom"/>
</dbReference>
<accession>A0A0D6MJ66</accession>
<dbReference type="InterPro" id="IPR016169">
    <property type="entry name" value="FAD-bd_PCMH_sub2"/>
</dbReference>
<dbReference type="GO" id="GO:0005886">
    <property type="term" value="C:plasma membrane"/>
    <property type="evidence" value="ECO:0007669"/>
    <property type="project" value="UniProtKB-SubCell"/>
</dbReference>
<evidence type="ECO:0000256" key="5">
    <source>
        <dbReference type="ARBA" id="ARBA00022737"/>
    </source>
</evidence>
<dbReference type="Pfam" id="PF00571">
    <property type="entry name" value="CBS"/>
    <property type="match status" value="2"/>
</dbReference>
<evidence type="ECO:0000313" key="15">
    <source>
        <dbReference type="Proteomes" id="UP000032679"/>
    </source>
</evidence>
<dbReference type="Pfam" id="PF03471">
    <property type="entry name" value="CorC_HlyC"/>
    <property type="match status" value="1"/>
</dbReference>
<dbReference type="Gene3D" id="3.10.580.10">
    <property type="entry name" value="CBS-domain"/>
    <property type="match status" value="1"/>
</dbReference>
<evidence type="ECO:0000259" key="13">
    <source>
        <dbReference type="PROSITE" id="PS51846"/>
    </source>
</evidence>
<comment type="similarity">
    <text evidence="2">Belongs to the UPF0053 family. Hemolysin C subfamily.</text>
</comment>
<dbReference type="STRING" id="1231623.Tasa_010_047"/>
<dbReference type="OrthoDB" id="9805314at2"/>
<evidence type="ECO:0000256" key="1">
    <source>
        <dbReference type="ARBA" id="ARBA00004651"/>
    </source>
</evidence>
<evidence type="ECO:0000259" key="12">
    <source>
        <dbReference type="PROSITE" id="PS51371"/>
    </source>
</evidence>
<dbReference type="CDD" id="cd04590">
    <property type="entry name" value="CBS_pair_CorC_HlyC_assoc"/>
    <property type="match status" value="1"/>
</dbReference>
<feature type="domain" description="CNNM transmembrane" evidence="13">
    <location>
        <begin position="1"/>
        <end position="198"/>
    </location>
</feature>
<protein>
    <submittedName>
        <fullName evidence="14">Hemolysin-related protein</fullName>
    </submittedName>
</protein>
<dbReference type="PANTHER" id="PTHR43099:SF5">
    <property type="entry name" value="HLYC_CORC FAMILY TRANSPORTER"/>
    <property type="match status" value="1"/>
</dbReference>
<dbReference type="PROSITE" id="PS51371">
    <property type="entry name" value="CBS"/>
    <property type="match status" value="2"/>
</dbReference>
<evidence type="ECO:0000256" key="6">
    <source>
        <dbReference type="ARBA" id="ARBA00022989"/>
    </source>
</evidence>
<comment type="caution">
    <text evidence="14">The sequence shown here is derived from an EMBL/GenBank/DDBJ whole genome shotgun (WGS) entry which is preliminary data.</text>
</comment>
<dbReference type="PROSITE" id="PS51846">
    <property type="entry name" value="CNNM"/>
    <property type="match status" value="1"/>
</dbReference>
<feature type="domain" description="CBS" evidence="12">
    <location>
        <begin position="217"/>
        <end position="278"/>
    </location>
</feature>
<dbReference type="InterPro" id="IPR046342">
    <property type="entry name" value="CBS_dom_sf"/>
</dbReference>
<evidence type="ECO:0000256" key="7">
    <source>
        <dbReference type="ARBA" id="ARBA00023122"/>
    </source>
</evidence>